<dbReference type="EMBL" id="LR796177">
    <property type="protein sequence ID" value="CAB4124178.1"/>
    <property type="molecule type" value="Genomic_DNA"/>
</dbReference>
<sequence length="217" mass="24793">MDYASLTLQIQNYANRTDTFFINQIPDFINQGISRIYSEARSIGFQKIQAGNPAFTANSPLIAKPNDWRETISLSYVIPGTTPTTVYVLPRTYEFCRSYSPITSTTGNPVFYADYSMPQLQANPVGQLYLSPTPSVAYSYELLYLSMPLFNTSNPVNFLTDRYPSLLLYACLLETIPFLKDDERVATFEALYNRALKDILEDTTQRYTDRLSKRDKD</sequence>
<protein>
    <submittedName>
        <fullName evidence="1">Uncharacterized protein</fullName>
    </submittedName>
</protein>
<evidence type="ECO:0000313" key="1">
    <source>
        <dbReference type="EMBL" id="CAB4124178.1"/>
    </source>
</evidence>
<name>A0A6J5KPF9_9CAUD</name>
<organism evidence="1">
    <name type="scientific">uncultured Caudovirales phage</name>
    <dbReference type="NCBI Taxonomy" id="2100421"/>
    <lineage>
        <taxon>Viruses</taxon>
        <taxon>Duplodnaviria</taxon>
        <taxon>Heunggongvirae</taxon>
        <taxon>Uroviricota</taxon>
        <taxon>Caudoviricetes</taxon>
        <taxon>Peduoviridae</taxon>
        <taxon>Maltschvirus</taxon>
        <taxon>Maltschvirus maltsch</taxon>
    </lineage>
</organism>
<dbReference type="InterPro" id="IPR056209">
    <property type="entry name" value="SU10_adaptor"/>
</dbReference>
<proteinExistence type="predicted"/>
<accession>A0A6J5KPF9</accession>
<dbReference type="EMBL" id="LR797816">
    <property type="protein sequence ID" value="CAB4240948.1"/>
    <property type="molecule type" value="Genomic_DNA"/>
</dbReference>
<reference evidence="1" key="1">
    <citation type="submission" date="2020-04" db="EMBL/GenBank/DDBJ databases">
        <authorList>
            <person name="Chiriac C."/>
            <person name="Salcher M."/>
            <person name="Ghai R."/>
            <person name="Kavagutti S V."/>
        </authorList>
    </citation>
    <scope>NUCLEOTIDE SEQUENCE</scope>
</reference>
<dbReference type="Pfam" id="PF24175">
    <property type="entry name" value="SU10_adaptor"/>
    <property type="match status" value="1"/>
</dbReference>
<gene>
    <name evidence="2" type="ORF">UFOVP34_48</name>
    <name evidence="1" type="ORF">UFOVP51_58</name>
</gene>
<evidence type="ECO:0000313" key="2">
    <source>
        <dbReference type="EMBL" id="CAB4240948.1"/>
    </source>
</evidence>